<sequence>MNESITDGNITIKEKNIKGKHLYSVLRSLASRIEQCHHDLTKIESNTFFKSQLIQHQQEVTLDILKGINSSSTEIEALDENEELEIGTRILFKNNSINFGNTLFYDKRIEGKNNKDTSDITIQYASQSFNINQWTIRTMFNKCNPNLDLLIVPISNTVNMESEIFKSENSETSDLVLKMKTPQHYSDPNLSVKCMVIKRDTTNPNQTQFEYLGSIQPSSTDKLFGIKPSPIEIEQPDIQHVQFILMRNNKSHSGTSIEQILKECLSNELGMNISENPSKTDSPTIPTTNFEFNTLSKGYSSSLYYRVQYYSEQVVENESSLICNLYADTNETVMLVIEKIQQTLKSENVILLLSPLTMMNDRRELISSLSREIKHVIFKLHDHVKKMTLMNPQEREIQNDILIYLQLQMESDKSDREYIKNIKSDDIDHVNELSNITDIHYVMNHLTRKLSIDLTKFDLNKKKELIQDTQMIHHPPSTTQQNLGKSPGIKKPLPLTPQNAFAINSQQQQFDSTINSLDNNPVSIINTSSIPSPTKINTFTEPILSTPTSITTSVNESGTLYPSITTPVNEVSSPIAEKRIKPLPKPALLDTKEIMYTTIMGSTKENTDQFWKLDSYNELKSLSYEILLLNSNGLVDFSGNRENLDAILNTVRKYCGVSKNEHFEMVKRVTNSASFTNSLNTIDSVEYYQTISKIKLQPSTDSKTSLQLWKLIGLVLKNENLDIIKQYSQVFYNNLLLFLKQQTNINFKLNNITFTDMQKLEEFLNEEFTNFDDSDSINDIIQIYTKLNSDIVTPLIKQIPSTGDLIPYLYPLNIKLYSYLSDTRVLSLLKLAKSGEIEIPYDIDDVMNDEIDLSDIFIDLIEDEEVTKSLKLHRKVLNISETMDIMCYIDSVFRMEQNCQTDTDLLLLCDRYLLCLLQYYIKHTKFSNYSKEELSLYNNVFNNMRHILGNSLMDFTSSYTIDHEVFSSHLKLFKYVYYIMQKNENNLTNLSTVFDYITKLSMRKQYERIKSSNMHSASEQAGSNNIIDDSVVLDELVKFGKDILEELSYQQSTFFTYLGSKDYYPNAFIDSLYLNLSNYLKDVQTVFSKYVKTEVSGGVFEIFEIFESFLKIFNEYLFNDEELELTDLENIRKEYPFKMSKLFEPNISILRVPMNNWMNNIQNQYFKYLENSVKLEKFEPISQEVMYSSSHVDLFTFVRQGLPTLYKLCMPNAMEYFRHFNQCLSGLMQRYCVHMVHNLPKVEDFIPKKIQPFSSITVNTSGNGVLKKLMSSGETADNTNGFITPRFESNGISYEELFVRLANLVNTRRQYIKVVKELIEKSDNYRLLFVGKTNTNSTSLPATLLPIDFYSNLEGTSELLKDFIKQLTEIIGCRNIYHELYNNLFGELYLPTVKDMTLSKMIEDYFEPCLESLVEMTDDPNCVEWIIMSMFRHLIKSLQFIIIDGYISQNEFHLNKRQYSASDTKYFLSDLSLIEKFFYSDGEGISDWNFIIQTTGFLKNVIANVMDKASEYLINGSNQNPAFETLSASITPKTPFSKNVVYKVLFNRTDLHAKKFIKNHKFRYGYE</sequence>
<dbReference type="PANTHER" id="PTHR31280:SF2">
    <property type="entry name" value="PROTEIN UNC-13 HOMOLOG"/>
    <property type="match status" value="1"/>
</dbReference>
<proteinExistence type="predicted"/>
<dbReference type="OMA" id="VEWIIMS"/>
<dbReference type="RefSeq" id="XP_002683240.1">
    <property type="nucleotide sequence ID" value="XM_002683194.1"/>
</dbReference>
<dbReference type="Pfam" id="PF25761">
    <property type="entry name" value="TPR_PATROL1"/>
    <property type="match status" value="1"/>
</dbReference>
<gene>
    <name evidence="2" type="ORF">NAEGRDRAFT_45210</name>
</gene>
<protein>
    <submittedName>
        <fullName evidence="2">Predicted protein</fullName>
    </submittedName>
</protein>
<evidence type="ECO:0000313" key="3">
    <source>
        <dbReference type="Proteomes" id="UP000006671"/>
    </source>
</evidence>
<dbReference type="KEGG" id="ngr:NAEGRDRAFT_45210"/>
<dbReference type="VEuPathDB" id="AmoebaDB:NAEGRDRAFT_45210"/>
<dbReference type="EMBL" id="GG738845">
    <property type="protein sequence ID" value="EFC50496.1"/>
    <property type="molecule type" value="Genomic_DNA"/>
</dbReference>
<feature type="domain" description="MHD1" evidence="1">
    <location>
        <begin position="1119"/>
        <end position="1239"/>
    </location>
</feature>
<evidence type="ECO:0000259" key="1">
    <source>
        <dbReference type="PROSITE" id="PS51258"/>
    </source>
</evidence>
<reference evidence="2 3" key="1">
    <citation type="journal article" date="2010" name="Cell">
        <title>The genome of Naegleria gruberi illuminates early eukaryotic versatility.</title>
        <authorList>
            <person name="Fritz-Laylin L.K."/>
            <person name="Prochnik S.E."/>
            <person name="Ginger M.L."/>
            <person name="Dacks J.B."/>
            <person name="Carpenter M.L."/>
            <person name="Field M.C."/>
            <person name="Kuo A."/>
            <person name="Paredez A."/>
            <person name="Chapman J."/>
            <person name="Pham J."/>
            <person name="Shu S."/>
            <person name="Neupane R."/>
            <person name="Cipriano M."/>
            <person name="Mancuso J."/>
            <person name="Tu H."/>
            <person name="Salamov A."/>
            <person name="Lindquist E."/>
            <person name="Shapiro H."/>
            <person name="Lucas S."/>
            <person name="Grigoriev I.V."/>
            <person name="Cande W.Z."/>
            <person name="Fulton C."/>
            <person name="Rokhsar D.S."/>
            <person name="Dawson S.C."/>
        </authorList>
    </citation>
    <scope>NUCLEOTIDE SEQUENCE [LARGE SCALE GENOMIC DNA]</scope>
    <source>
        <strain evidence="2 3">NEG-M</strain>
    </source>
</reference>
<dbReference type="InterPro" id="IPR014770">
    <property type="entry name" value="Munc13_1"/>
</dbReference>
<dbReference type="Gene3D" id="1.10.357.50">
    <property type="match status" value="1"/>
</dbReference>
<dbReference type="PANTHER" id="PTHR31280">
    <property type="entry name" value="PROTEIN UNC-13 HOMOLOG"/>
    <property type="match status" value="1"/>
</dbReference>
<dbReference type="STRING" id="5762.D2UYM0"/>
<keyword evidence="3" id="KW-1185">Reference proteome</keyword>
<dbReference type="InParanoid" id="D2UYM0"/>
<dbReference type="OrthoDB" id="2015333at2759"/>
<evidence type="ECO:0000313" key="2">
    <source>
        <dbReference type="EMBL" id="EFC50496.1"/>
    </source>
</evidence>
<dbReference type="PROSITE" id="PS51258">
    <property type="entry name" value="MHD1"/>
    <property type="match status" value="1"/>
</dbReference>
<dbReference type="InterPro" id="IPR008528">
    <property type="entry name" value="unc-13_homologue"/>
</dbReference>
<organism evidence="3">
    <name type="scientific">Naegleria gruberi</name>
    <name type="common">Amoeba</name>
    <dbReference type="NCBI Taxonomy" id="5762"/>
    <lineage>
        <taxon>Eukaryota</taxon>
        <taxon>Discoba</taxon>
        <taxon>Heterolobosea</taxon>
        <taxon>Tetramitia</taxon>
        <taxon>Eutetramitia</taxon>
        <taxon>Vahlkampfiidae</taxon>
        <taxon>Naegleria</taxon>
    </lineage>
</organism>
<accession>D2UYM0</accession>
<name>D2UYM0_NAEGR</name>
<dbReference type="InterPro" id="IPR057984">
    <property type="entry name" value="PATROL1_C"/>
</dbReference>
<dbReference type="Proteomes" id="UP000006671">
    <property type="component" value="Unassembled WGS sequence"/>
</dbReference>
<dbReference type="GeneID" id="8859239"/>